<accession>A0AAI8VNT2</accession>
<dbReference type="Proteomes" id="UP001295740">
    <property type="component" value="Unassembled WGS sequence"/>
</dbReference>
<gene>
    <name evidence="2" type="ORF">KHLLAP_LOCUS8445</name>
</gene>
<protein>
    <submittedName>
        <fullName evidence="2">Uu.00g091630.m01.CDS01</fullName>
    </submittedName>
</protein>
<feature type="region of interest" description="Disordered" evidence="1">
    <location>
        <begin position="45"/>
        <end position="69"/>
    </location>
</feature>
<feature type="region of interest" description="Disordered" evidence="1">
    <location>
        <begin position="424"/>
        <end position="465"/>
    </location>
</feature>
<keyword evidence="3" id="KW-1185">Reference proteome</keyword>
<feature type="compositionally biased region" description="Low complexity" evidence="1">
    <location>
        <begin position="445"/>
        <end position="460"/>
    </location>
</feature>
<organism evidence="2 3">
    <name type="scientific">Anthostomella pinea</name>
    <dbReference type="NCBI Taxonomy" id="933095"/>
    <lineage>
        <taxon>Eukaryota</taxon>
        <taxon>Fungi</taxon>
        <taxon>Dikarya</taxon>
        <taxon>Ascomycota</taxon>
        <taxon>Pezizomycotina</taxon>
        <taxon>Sordariomycetes</taxon>
        <taxon>Xylariomycetidae</taxon>
        <taxon>Xylariales</taxon>
        <taxon>Xylariaceae</taxon>
        <taxon>Anthostomella</taxon>
    </lineage>
</organism>
<proteinExistence type="predicted"/>
<dbReference type="EMBL" id="CAUWAG010000010">
    <property type="protein sequence ID" value="CAJ2507977.1"/>
    <property type="molecule type" value="Genomic_DNA"/>
</dbReference>
<evidence type="ECO:0000256" key="1">
    <source>
        <dbReference type="SAM" id="MobiDB-lite"/>
    </source>
</evidence>
<feature type="region of interest" description="Disordered" evidence="1">
    <location>
        <begin position="362"/>
        <end position="386"/>
    </location>
</feature>
<evidence type="ECO:0000313" key="3">
    <source>
        <dbReference type="Proteomes" id="UP001295740"/>
    </source>
</evidence>
<feature type="compositionally biased region" description="Low complexity" evidence="1">
    <location>
        <begin position="374"/>
        <end position="383"/>
    </location>
</feature>
<feature type="region of interest" description="Disordered" evidence="1">
    <location>
        <begin position="483"/>
        <end position="505"/>
    </location>
</feature>
<evidence type="ECO:0000313" key="2">
    <source>
        <dbReference type="EMBL" id="CAJ2507977.1"/>
    </source>
</evidence>
<reference evidence="2" key="1">
    <citation type="submission" date="2023-10" db="EMBL/GenBank/DDBJ databases">
        <authorList>
            <person name="Hackl T."/>
        </authorList>
    </citation>
    <scope>NUCLEOTIDE SEQUENCE</scope>
</reference>
<feature type="compositionally biased region" description="Polar residues" evidence="1">
    <location>
        <begin position="50"/>
        <end position="59"/>
    </location>
</feature>
<name>A0AAI8VNT2_9PEZI</name>
<sequence length="580" mass="63324">MPFFRGIEICVVASREAQKLPEYPHPDSASVRLRKAGTTVDNLANRRHLSPNSSTSPTASEAADPTRQKVNPRVSVYVPSLPGKQFYLRYQIHQSPPPSRCIFFKMIMNGRPITSWGLDTKSATTGAVHKSLCEVGERWMESLGGDVDVGAAGLETRYFHFMLGIDKKSSVGEDGGLIEVQVFRSAGRKRTATKPEVWASQERHGIASPSGGLLDNPQDATYYQYYLIDARDSPYATFCFHYKSIKYLEDLNLMPQPDARLRPASMNQCSPPVIPGRGTPGTDQVYPLARPFAFGVESLDAQVFDKEIRTVNIAVSEPCTAPKLEQYFLRSPPRLSAPSAAHASTVPRGKAPKDEITAEILQRPLPELPKSQSRRSSVSSLRSNCPSLTPSLKQYVESEDFENEDIRLSTAQPLLIPSESMQALELGKGSPGGEEGFSMSDYEMSPSSTETSQSPELPSPASYVPTTGSVLERQLIQFDSPVAHLSPRTGRTHLPASGSEATLLGNKDLNRSCTLHLTEAEWLRRTPSPAEGDSEADGELWSLRAERQTTELGANGGGAVLEGGVRTTECSDEGPVGNWI</sequence>
<comment type="caution">
    <text evidence="2">The sequence shown here is derived from an EMBL/GenBank/DDBJ whole genome shotgun (WGS) entry which is preliminary data.</text>
</comment>
<feature type="region of interest" description="Disordered" evidence="1">
    <location>
        <begin position="554"/>
        <end position="580"/>
    </location>
</feature>
<dbReference type="AlphaFoldDB" id="A0AAI8VNT2"/>